<feature type="compositionally biased region" description="Low complexity" evidence="7">
    <location>
        <begin position="390"/>
        <end position="401"/>
    </location>
</feature>
<dbReference type="PROSITE" id="PS50157">
    <property type="entry name" value="ZINC_FINGER_C2H2_2"/>
    <property type="match status" value="1"/>
</dbReference>
<dbReference type="GO" id="GO:0005634">
    <property type="term" value="C:nucleus"/>
    <property type="evidence" value="ECO:0007669"/>
    <property type="project" value="UniProtKB-SubCell"/>
</dbReference>
<dbReference type="InterPro" id="IPR013087">
    <property type="entry name" value="Znf_C2H2_type"/>
</dbReference>
<feature type="compositionally biased region" description="Polar residues" evidence="7">
    <location>
        <begin position="218"/>
        <end position="228"/>
    </location>
</feature>
<dbReference type="SMART" id="SM00355">
    <property type="entry name" value="ZnF_C2H2"/>
    <property type="match status" value="2"/>
</dbReference>
<keyword evidence="2" id="KW-0479">Metal-binding</keyword>
<feature type="compositionally biased region" description="Polar residues" evidence="7">
    <location>
        <begin position="350"/>
        <end position="366"/>
    </location>
</feature>
<evidence type="ECO:0000256" key="4">
    <source>
        <dbReference type="ARBA" id="ARBA00022833"/>
    </source>
</evidence>
<keyword evidence="11" id="KW-1185">Reference proteome</keyword>
<feature type="region of interest" description="Disordered" evidence="7">
    <location>
        <begin position="115"/>
        <end position="413"/>
    </location>
</feature>
<evidence type="ECO:0000256" key="6">
    <source>
        <dbReference type="PROSITE-ProRule" id="PRU00042"/>
    </source>
</evidence>
<evidence type="ECO:0000259" key="8">
    <source>
        <dbReference type="PROSITE" id="PS50157"/>
    </source>
</evidence>
<dbReference type="PANTHER" id="PTHR23215:SF0">
    <property type="entry name" value="BUB3-INTERACTING AND GLEBS MOTIF-CONTAINING PROTEIN ZNF207"/>
    <property type="match status" value="1"/>
</dbReference>
<feature type="compositionally biased region" description="Pro residues" evidence="7">
    <location>
        <begin position="289"/>
        <end position="301"/>
    </location>
</feature>
<feature type="domain" description="BED-type" evidence="9">
    <location>
        <begin position="13"/>
        <end position="72"/>
    </location>
</feature>
<organism evidence="10 11">
    <name type="scientific">Glutinoglossum americanum</name>
    <dbReference type="NCBI Taxonomy" id="1670608"/>
    <lineage>
        <taxon>Eukaryota</taxon>
        <taxon>Fungi</taxon>
        <taxon>Dikarya</taxon>
        <taxon>Ascomycota</taxon>
        <taxon>Pezizomycotina</taxon>
        <taxon>Geoglossomycetes</taxon>
        <taxon>Geoglossales</taxon>
        <taxon>Geoglossaceae</taxon>
        <taxon>Glutinoglossum</taxon>
    </lineage>
</organism>
<dbReference type="PANTHER" id="PTHR23215">
    <property type="entry name" value="ZINC FINGER PROTEIN 207"/>
    <property type="match status" value="1"/>
</dbReference>
<evidence type="ECO:0000256" key="3">
    <source>
        <dbReference type="ARBA" id="ARBA00022771"/>
    </source>
</evidence>
<dbReference type="PROSITE" id="PS00028">
    <property type="entry name" value="ZINC_FINGER_C2H2_1"/>
    <property type="match status" value="1"/>
</dbReference>
<keyword evidence="3 6" id="KW-0863">Zinc-finger</keyword>
<dbReference type="PROSITE" id="PS50808">
    <property type="entry name" value="ZF_BED"/>
    <property type="match status" value="1"/>
</dbReference>
<feature type="region of interest" description="Disordered" evidence="7">
    <location>
        <begin position="427"/>
        <end position="456"/>
    </location>
</feature>
<name>A0A9P8KZJ5_9PEZI</name>
<feature type="compositionally biased region" description="Polar residues" evidence="7">
    <location>
        <begin position="169"/>
        <end position="187"/>
    </location>
</feature>
<dbReference type="Gene3D" id="3.30.160.60">
    <property type="entry name" value="Classic Zinc Finger"/>
    <property type="match status" value="1"/>
</dbReference>
<feature type="compositionally biased region" description="Polar residues" evidence="7">
    <location>
        <begin position="376"/>
        <end position="389"/>
    </location>
</feature>
<evidence type="ECO:0000313" key="10">
    <source>
        <dbReference type="EMBL" id="KAH0538993.1"/>
    </source>
</evidence>
<dbReference type="GO" id="GO:0003677">
    <property type="term" value="F:DNA binding"/>
    <property type="evidence" value="ECO:0007669"/>
    <property type="project" value="InterPro"/>
</dbReference>
<proteinExistence type="predicted"/>
<dbReference type="InterPro" id="IPR036236">
    <property type="entry name" value="Znf_C2H2_sf"/>
</dbReference>
<sequence>MGKKKRGHPDAEEILARPWCYYCERDFDDLKILISHQKAKHFKCERCGRRLNTAGGLSVHMNQVHKETLTTVENALPNRANLDVEIFGMEGIPEEVLAMHNQRVLSQLQLAEAQRRAATGNPAPGSGAGAPKKPKFESPEELKKRLAEHKARMAAQPTTGGSSGDVTPLGSQSPATGPNPSVFQQAGSPVYPPQQQPAYGAPQSNASFPPYSPPFGQPQAQFPMQQSPYPLAQQGFNPGGPAYPPGHQYSQQQQYPQPTGQSFPYTGQPGPSRHFGAVSPPLPFQQSHQPPPQTHTPPQPASLPQRPGSLPAPPSLPQRPAFGAPPVNAFQMRELHQTPNHAAQPGYGSGSSAGPVTYPGQGSPSLLPQGGWGPVQNGNGSWSNSGAQSPATPAVANATNAQGNASVESPVPLSANASSVDELISGAARAADSAKSKTADHPGEKKIKKEKDKDKATKLVYSDNEVSPEEKMAGLPRYAFAPKDTTKLAVADVNPAVTGAASGPHGASDIHD</sequence>
<evidence type="ECO:0000313" key="11">
    <source>
        <dbReference type="Proteomes" id="UP000698800"/>
    </source>
</evidence>
<dbReference type="FunFam" id="3.30.160.60:FF:000354">
    <property type="entry name" value="C2H2 finger domain-containing protein"/>
    <property type="match status" value="1"/>
</dbReference>
<dbReference type="CDD" id="cd20908">
    <property type="entry name" value="SUF4-like"/>
    <property type="match status" value="1"/>
</dbReference>
<protein>
    <submittedName>
        <fullName evidence="10">Uncharacterized protein</fullName>
    </submittedName>
</protein>
<feature type="compositionally biased region" description="Low complexity" evidence="7">
    <location>
        <begin position="115"/>
        <end position="131"/>
    </location>
</feature>
<dbReference type="AlphaFoldDB" id="A0A9P8KZJ5"/>
<feature type="domain" description="C2H2-type" evidence="8">
    <location>
        <begin position="42"/>
        <end position="65"/>
    </location>
</feature>
<comment type="subcellular location">
    <subcellularLocation>
        <location evidence="1">Nucleus</location>
    </subcellularLocation>
</comment>
<reference evidence="10" key="1">
    <citation type="submission" date="2021-03" db="EMBL/GenBank/DDBJ databases">
        <title>Comparative genomics and phylogenomic investigation of the class Geoglossomycetes provide insights into ecological specialization and systematics.</title>
        <authorList>
            <person name="Melie T."/>
            <person name="Pirro S."/>
            <person name="Miller A.N."/>
            <person name="Quandt A."/>
        </authorList>
    </citation>
    <scope>NUCLEOTIDE SEQUENCE</scope>
    <source>
        <strain evidence="10">GBOQ0MN5Z8</strain>
    </source>
</reference>
<keyword evidence="5" id="KW-0539">Nucleus</keyword>
<feature type="compositionally biased region" description="Low complexity" evidence="7">
    <location>
        <begin position="245"/>
        <end position="262"/>
    </location>
</feature>
<dbReference type="SUPFAM" id="SSF57667">
    <property type="entry name" value="beta-beta-alpha zinc fingers"/>
    <property type="match status" value="1"/>
</dbReference>
<feature type="compositionally biased region" description="Basic and acidic residues" evidence="7">
    <location>
        <begin position="134"/>
        <end position="151"/>
    </location>
</feature>
<evidence type="ECO:0000256" key="2">
    <source>
        <dbReference type="ARBA" id="ARBA00022723"/>
    </source>
</evidence>
<keyword evidence="4" id="KW-0862">Zinc</keyword>
<evidence type="ECO:0000256" key="7">
    <source>
        <dbReference type="SAM" id="MobiDB-lite"/>
    </source>
</evidence>
<dbReference type="EMBL" id="JAGHQL010000090">
    <property type="protein sequence ID" value="KAH0538993.1"/>
    <property type="molecule type" value="Genomic_DNA"/>
</dbReference>
<evidence type="ECO:0000256" key="1">
    <source>
        <dbReference type="ARBA" id="ARBA00004123"/>
    </source>
</evidence>
<comment type="caution">
    <text evidence="10">The sequence shown here is derived from an EMBL/GenBank/DDBJ whole genome shotgun (WGS) entry which is preliminary data.</text>
</comment>
<gene>
    <name evidence="10" type="ORF">FGG08_004442</name>
</gene>
<feature type="compositionally biased region" description="Basic and acidic residues" evidence="7">
    <location>
        <begin position="432"/>
        <end position="456"/>
    </location>
</feature>
<dbReference type="GO" id="GO:0008270">
    <property type="term" value="F:zinc ion binding"/>
    <property type="evidence" value="ECO:0007669"/>
    <property type="project" value="UniProtKB-KW"/>
</dbReference>
<dbReference type="InterPro" id="IPR003656">
    <property type="entry name" value="Znf_BED"/>
</dbReference>
<evidence type="ECO:0000256" key="5">
    <source>
        <dbReference type="ARBA" id="ARBA00023242"/>
    </source>
</evidence>
<dbReference type="OrthoDB" id="1306014at2759"/>
<accession>A0A9P8KZJ5</accession>
<dbReference type="Proteomes" id="UP000698800">
    <property type="component" value="Unassembled WGS sequence"/>
</dbReference>
<evidence type="ECO:0000259" key="9">
    <source>
        <dbReference type="PROSITE" id="PS50808"/>
    </source>
</evidence>